<feature type="transmembrane region" description="Helical" evidence="6">
    <location>
        <begin position="325"/>
        <end position="348"/>
    </location>
</feature>
<name>F2K165_MARM1</name>
<dbReference type="HOGENOM" id="CLU_572129_0_0_6"/>
<feature type="transmembrane region" description="Helical" evidence="6">
    <location>
        <begin position="41"/>
        <end position="65"/>
    </location>
</feature>
<dbReference type="GO" id="GO:0005886">
    <property type="term" value="C:plasma membrane"/>
    <property type="evidence" value="ECO:0007669"/>
    <property type="project" value="UniProtKB-SubCell"/>
</dbReference>
<dbReference type="PATRIC" id="fig|717774.3.peg.641"/>
<feature type="transmembrane region" description="Helical" evidence="6">
    <location>
        <begin position="115"/>
        <end position="134"/>
    </location>
</feature>
<keyword evidence="8" id="KW-1185">Reference proteome</keyword>
<evidence type="ECO:0000256" key="5">
    <source>
        <dbReference type="ARBA" id="ARBA00023136"/>
    </source>
</evidence>
<feature type="transmembrane region" description="Helical" evidence="6">
    <location>
        <begin position="236"/>
        <end position="254"/>
    </location>
</feature>
<feature type="transmembrane region" description="Helical" evidence="6">
    <location>
        <begin position="442"/>
        <end position="460"/>
    </location>
</feature>
<feature type="transmembrane region" description="Helical" evidence="6">
    <location>
        <begin position="141"/>
        <end position="165"/>
    </location>
</feature>
<evidence type="ECO:0000313" key="8">
    <source>
        <dbReference type="Proteomes" id="UP000001062"/>
    </source>
</evidence>
<evidence type="ECO:0000256" key="3">
    <source>
        <dbReference type="ARBA" id="ARBA00022692"/>
    </source>
</evidence>
<feature type="transmembrane region" description="Helical" evidence="6">
    <location>
        <begin position="12"/>
        <end position="35"/>
    </location>
</feature>
<dbReference type="PANTHER" id="PTHR30250:SF26">
    <property type="entry name" value="PSMA PROTEIN"/>
    <property type="match status" value="1"/>
</dbReference>
<dbReference type="STRING" id="717774.Marme_0621"/>
<sequence>MRSFFKASFFTLIRFFLVSVLSFVQLPILIGVYGAEGLGYWALYQSLTVVGVVSLLEFGLSASLTRSYSLLSKSRKISLIHSDFSIANTIYIFLSFALFVIYLVALQFAEKLNDVYLFIIFFLVLQFPAFNLRALLSSQLYFSWIAVWDLSRSVLIFLFVIFLAFWEEMEIEYLFLFDSFVSFLIYCFFYRLSLSKGLHSSGFSSVSKDFFIRHTEISGIGFFNRLIGIVHQYGPHYFAFIFIGPAGAGYLSAFRRLPSFLKQVQGAVNSVVLPFVARLDRGKKQEETMYVLTKISYSVFSVLFLFFIIFVKEILLLWLGEESSEYFFCVAVLLTMQTLICPFLPILSGLYDKRYLFLSAIFSFVSVVFLGLSLAYIENDVAFVMYVIALSQLPLFFSGVYFFRQIARIRFGKLIVESLFYIVLPSFALFVSVFYEALYVKFAFYILLIILVVIFQYFSLNNQMKNELKGYINSRFL</sequence>
<comment type="subcellular location">
    <subcellularLocation>
        <location evidence="1">Cell membrane</location>
        <topology evidence="1">Multi-pass membrane protein</topology>
    </subcellularLocation>
</comment>
<accession>F2K165</accession>
<keyword evidence="4 6" id="KW-1133">Transmembrane helix</keyword>
<organism evidence="7 8">
    <name type="scientific">Marinomonas mediterranea (strain ATCC 700492 / JCM 21426 / NBRC 103028 / MMB-1)</name>
    <dbReference type="NCBI Taxonomy" id="717774"/>
    <lineage>
        <taxon>Bacteria</taxon>
        <taxon>Pseudomonadati</taxon>
        <taxon>Pseudomonadota</taxon>
        <taxon>Gammaproteobacteria</taxon>
        <taxon>Oceanospirillales</taxon>
        <taxon>Oceanospirillaceae</taxon>
        <taxon>Marinomonas</taxon>
    </lineage>
</organism>
<evidence type="ECO:0000256" key="4">
    <source>
        <dbReference type="ARBA" id="ARBA00022989"/>
    </source>
</evidence>
<keyword evidence="5 6" id="KW-0472">Membrane</keyword>
<dbReference type="EMBL" id="CP002583">
    <property type="protein sequence ID" value="ADZ89915.1"/>
    <property type="molecule type" value="Genomic_DNA"/>
</dbReference>
<dbReference type="KEGG" id="mme:Marme_0621"/>
<dbReference type="PANTHER" id="PTHR30250">
    <property type="entry name" value="PST FAMILY PREDICTED COLANIC ACID TRANSPORTER"/>
    <property type="match status" value="1"/>
</dbReference>
<gene>
    <name evidence="7" type="ordered locus">Marme_0621</name>
</gene>
<feature type="transmembrane region" description="Helical" evidence="6">
    <location>
        <begin position="86"/>
        <end position="109"/>
    </location>
</feature>
<keyword evidence="2" id="KW-1003">Cell membrane</keyword>
<evidence type="ECO:0000256" key="6">
    <source>
        <dbReference type="SAM" id="Phobius"/>
    </source>
</evidence>
<feature type="transmembrane region" description="Helical" evidence="6">
    <location>
        <begin position="383"/>
        <end position="403"/>
    </location>
</feature>
<feature type="transmembrane region" description="Helical" evidence="6">
    <location>
        <begin position="355"/>
        <end position="377"/>
    </location>
</feature>
<evidence type="ECO:0000256" key="1">
    <source>
        <dbReference type="ARBA" id="ARBA00004651"/>
    </source>
</evidence>
<dbReference type="AlphaFoldDB" id="F2K165"/>
<feature type="transmembrane region" description="Helical" evidence="6">
    <location>
        <begin position="297"/>
        <end position="319"/>
    </location>
</feature>
<evidence type="ECO:0000313" key="7">
    <source>
        <dbReference type="EMBL" id="ADZ89915.1"/>
    </source>
</evidence>
<dbReference type="InterPro" id="IPR050833">
    <property type="entry name" value="Poly_Biosynth_Transport"/>
</dbReference>
<feature type="transmembrane region" description="Helical" evidence="6">
    <location>
        <begin position="415"/>
        <end position="436"/>
    </location>
</feature>
<evidence type="ECO:0000256" key="2">
    <source>
        <dbReference type="ARBA" id="ARBA00022475"/>
    </source>
</evidence>
<proteinExistence type="predicted"/>
<reference evidence="7 8" key="1">
    <citation type="journal article" date="2012" name="Stand. Genomic Sci.">
        <title>Complete genome sequence of the melanogenic marine bacterium Marinomonas mediterranea type strain (MMB-1(T)).</title>
        <authorList>
            <person name="Lucas-Elio P."/>
            <person name="Goodwin L."/>
            <person name="Woyke T."/>
            <person name="Pitluck S."/>
            <person name="Nolan M."/>
            <person name="Kyrpides N.C."/>
            <person name="Detter J.C."/>
            <person name="Copeland A."/>
            <person name="Teshima H."/>
            <person name="Bruce D."/>
            <person name="Detter C."/>
            <person name="Tapia R."/>
            <person name="Han S."/>
            <person name="Land M.L."/>
            <person name="Ivanova N."/>
            <person name="Mikhailova N."/>
            <person name="Johnston A.W."/>
            <person name="Sanchez-Amat A."/>
        </authorList>
    </citation>
    <scope>NUCLEOTIDE SEQUENCE [LARGE SCALE GENOMIC DNA]</scope>
    <source>
        <strain evidence="8">ATCC 700492 / JCM 21426 / NBRC 103028 / MMB-1</strain>
    </source>
</reference>
<feature type="transmembrane region" description="Helical" evidence="6">
    <location>
        <begin position="171"/>
        <end position="189"/>
    </location>
</feature>
<protein>
    <submittedName>
        <fullName evidence="7">Polysaccharide biosynthesis protein</fullName>
    </submittedName>
</protein>
<keyword evidence="3 6" id="KW-0812">Transmembrane</keyword>
<dbReference type="Proteomes" id="UP000001062">
    <property type="component" value="Chromosome"/>
</dbReference>